<gene>
    <name evidence="2" type="ORF">TorRG33x02_147740</name>
</gene>
<dbReference type="EMBL" id="JXTC01000094">
    <property type="protein sequence ID" value="PON89423.1"/>
    <property type="molecule type" value="Genomic_DNA"/>
</dbReference>
<proteinExistence type="predicted"/>
<evidence type="ECO:0000256" key="1">
    <source>
        <dbReference type="SAM" id="MobiDB-lite"/>
    </source>
</evidence>
<feature type="compositionally biased region" description="Basic residues" evidence="1">
    <location>
        <begin position="1"/>
        <end position="15"/>
    </location>
</feature>
<feature type="region of interest" description="Disordered" evidence="1">
    <location>
        <begin position="1"/>
        <end position="26"/>
    </location>
</feature>
<accession>A0A2P5EV57</accession>
<dbReference type="InParanoid" id="A0A2P5EV57"/>
<reference evidence="3" key="1">
    <citation type="submission" date="2016-06" db="EMBL/GenBank/DDBJ databases">
        <title>Parallel loss of symbiosis genes in relatives of nitrogen-fixing non-legume Parasponia.</title>
        <authorList>
            <person name="Van Velzen R."/>
            <person name="Holmer R."/>
            <person name="Bu F."/>
            <person name="Rutten L."/>
            <person name="Van Zeijl A."/>
            <person name="Liu W."/>
            <person name="Santuari L."/>
            <person name="Cao Q."/>
            <person name="Sharma T."/>
            <person name="Shen D."/>
            <person name="Roswanjaya Y."/>
            <person name="Wardhani T."/>
            <person name="Kalhor M.S."/>
            <person name="Jansen J."/>
            <person name="Van den Hoogen J."/>
            <person name="Gungor B."/>
            <person name="Hartog M."/>
            <person name="Hontelez J."/>
            <person name="Verver J."/>
            <person name="Yang W.-C."/>
            <person name="Schijlen E."/>
            <person name="Repin R."/>
            <person name="Schilthuizen M."/>
            <person name="Schranz E."/>
            <person name="Heidstra R."/>
            <person name="Miyata K."/>
            <person name="Fedorova E."/>
            <person name="Kohlen W."/>
            <person name="Bisseling T."/>
            <person name="Smit S."/>
            <person name="Geurts R."/>
        </authorList>
    </citation>
    <scope>NUCLEOTIDE SEQUENCE [LARGE SCALE GENOMIC DNA]</scope>
    <source>
        <strain evidence="3">cv. RG33-2</strain>
    </source>
</reference>
<evidence type="ECO:0000313" key="2">
    <source>
        <dbReference type="EMBL" id="PON89423.1"/>
    </source>
</evidence>
<dbReference type="AlphaFoldDB" id="A0A2P5EV57"/>
<keyword evidence="3" id="KW-1185">Reference proteome</keyword>
<name>A0A2P5EV57_TREOI</name>
<protein>
    <submittedName>
        <fullName evidence="2">Uncharacterized protein</fullName>
    </submittedName>
</protein>
<organism evidence="2 3">
    <name type="scientific">Trema orientale</name>
    <name type="common">Charcoal tree</name>
    <name type="synonym">Celtis orientalis</name>
    <dbReference type="NCBI Taxonomy" id="63057"/>
    <lineage>
        <taxon>Eukaryota</taxon>
        <taxon>Viridiplantae</taxon>
        <taxon>Streptophyta</taxon>
        <taxon>Embryophyta</taxon>
        <taxon>Tracheophyta</taxon>
        <taxon>Spermatophyta</taxon>
        <taxon>Magnoliopsida</taxon>
        <taxon>eudicotyledons</taxon>
        <taxon>Gunneridae</taxon>
        <taxon>Pentapetalae</taxon>
        <taxon>rosids</taxon>
        <taxon>fabids</taxon>
        <taxon>Rosales</taxon>
        <taxon>Cannabaceae</taxon>
        <taxon>Trema</taxon>
    </lineage>
</organism>
<comment type="caution">
    <text evidence="2">The sequence shown here is derived from an EMBL/GenBank/DDBJ whole genome shotgun (WGS) entry which is preliminary data.</text>
</comment>
<sequence>MVRGSYQKKQRKTKAAKMSTKTTMESGWKIKLKKRTSKTMLA</sequence>
<evidence type="ECO:0000313" key="3">
    <source>
        <dbReference type="Proteomes" id="UP000237000"/>
    </source>
</evidence>
<dbReference type="Proteomes" id="UP000237000">
    <property type="component" value="Unassembled WGS sequence"/>
</dbReference>